<reference evidence="1" key="1">
    <citation type="submission" date="2023-05" db="EMBL/GenBank/DDBJ databases">
        <title>Comparative genomics of Bacillaceae isolates and their secondary metabolite potential.</title>
        <authorList>
            <person name="Song L."/>
            <person name="Nielsen L.J."/>
            <person name="Mohite O."/>
            <person name="Xu X."/>
            <person name="Weber T."/>
            <person name="Kovacs A.T."/>
        </authorList>
    </citation>
    <scope>NUCLEOTIDE SEQUENCE</scope>
    <source>
        <strain evidence="1">XLM17</strain>
    </source>
</reference>
<dbReference type="KEGG" id="nnv:QNH39_21525"/>
<dbReference type="Proteomes" id="UP001178288">
    <property type="component" value="Chromosome"/>
</dbReference>
<dbReference type="InterPro" id="IPR027417">
    <property type="entry name" value="P-loop_NTPase"/>
</dbReference>
<dbReference type="SUPFAM" id="SSF53795">
    <property type="entry name" value="PEP carboxykinase-like"/>
    <property type="match status" value="1"/>
</dbReference>
<dbReference type="AlphaFoldDB" id="A0AA95MKE0"/>
<dbReference type="EMBL" id="CP126114">
    <property type="protein sequence ID" value="WHY85175.1"/>
    <property type="molecule type" value="Genomic_DNA"/>
</dbReference>
<protein>
    <submittedName>
        <fullName evidence="1">Aldolase</fullName>
    </submittedName>
</protein>
<evidence type="ECO:0000313" key="1">
    <source>
        <dbReference type="EMBL" id="WHY85175.1"/>
    </source>
</evidence>
<sequence>MLNTLEKVVNNAFGLYLTSEIPLPELTKRDEQKDFIDVEITIGDLTSDWALTGASIKEIFVKENLVMFQIQDTAIFSITEGKSIVVSPLAGFGEDEARLYILGTCMGAILLQRKILPLHGSAIVIDGKAYGFVGDSGAGKSTLASAFIKSGYQLLTDDVISVTLSKDDIPLVTPSYPQQKLWQESLNEFGMENHQYRPLLDRETKYAVPVPSHFTAEPIPLAGIFELVKITNEEIKILPIQGLERLQTLFHHTYRNFMIAPSGLMEWHFNTMARFVNKIDIFQLRRPISRFTAHDLPTLILNTLESRN</sequence>
<dbReference type="Gene3D" id="3.40.50.300">
    <property type="entry name" value="P-loop containing nucleotide triphosphate hydrolases"/>
    <property type="match status" value="1"/>
</dbReference>
<dbReference type="RefSeq" id="WP_066091269.1">
    <property type="nucleotide sequence ID" value="NZ_CP126114.1"/>
</dbReference>
<keyword evidence="2" id="KW-1185">Reference proteome</keyword>
<accession>A0AA95MKE0</accession>
<gene>
    <name evidence="1" type="ORF">QNH39_21525</name>
</gene>
<organism evidence="1 2">
    <name type="scientific">Neobacillus novalis</name>
    <dbReference type="NCBI Taxonomy" id="220687"/>
    <lineage>
        <taxon>Bacteria</taxon>
        <taxon>Bacillati</taxon>
        <taxon>Bacillota</taxon>
        <taxon>Bacilli</taxon>
        <taxon>Bacillales</taxon>
        <taxon>Bacillaceae</taxon>
        <taxon>Neobacillus</taxon>
    </lineage>
</organism>
<name>A0AA95MKE0_9BACI</name>
<evidence type="ECO:0000313" key="2">
    <source>
        <dbReference type="Proteomes" id="UP001178288"/>
    </source>
</evidence>
<proteinExistence type="predicted"/>